<dbReference type="STRING" id="381306.AN478_08255"/>
<feature type="chain" id="PRO_5010433636" evidence="1">
    <location>
        <begin position="24"/>
        <end position="382"/>
    </location>
</feature>
<dbReference type="RefSeq" id="WP_054966136.1">
    <property type="nucleotide sequence ID" value="NZ_FMUN01000003.1"/>
</dbReference>
<keyword evidence="1" id="KW-0732">Signal</keyword>
<dbReference type="Proteomes" id="UP000183104">
    <property type="component" value="Unassembled WGS sequence"/>
</dbReference>
<organism evidence="2 3">
    <name type="scientific">Thiohalorhabdus denitrificans</name>
    <dbReference type="NCBI Taxonomy" id="381306"/>
    <lineage>
        <taxon>Bacteria</taxon>
        <taxon>Pseudomonadati</taxon>
        <taxon>Pseudomonadota</taxon>
        <taxon>Gammaproteobacteria</taxon>
        <taxon>Thiohalorhabdales</taxon>
        <taxon>Thiohalorhabdaceae</taxon>
        <taxon>Thiohalorhabdus</taxon>
    </lineage>
</organism>
<protein>
    <submittedName>
        <fullName evidence="2">PEP-CTERM protein-sorting domain-containing protein</fullName>
    </submittedName>
</protein>
<accession>A0A0P9ENR6</accession>
<proteinExistence type="predicted"/>
<keyword evidence="3" id="KW-1185">Reference proteome</keyword>
<gene>
    <name evidence="2" type="ORF">SAMN05661077_1418</name>
</gene>
<dbReference type="AlphaFoldDB" id="A0A0P9ENR6"/>
<dbReference type="EMBL" id="FMUN01000003">
    <property type="protein sequence ID" value="SCY16870.1"/>
    <property type="molecule type" value="Genomic_DNA"/>
</dbReference>
<evidence type="ECO:0000313" key="3">
    <source>
        <dbReference type="Proteomes" id="UP000183104"/>
    </source>
</evidence>
<evidence type="ECO:0000313" key="2">
    <source>
        <dbReference type="EMBL" id="SCY16870.1"/>
    </source>
</evidence>
<sequence>MRSKLFGLSAAGILLGTATGAQGGTILNWNLDNVAVDPGPYADGTTYYSTIYDEPVTGGVGDAATNGRMAFEPPEGAAPGMKVMNDAPDLNPGQDIGNCIMAAGDATCESGFQSGKRYKLHATEAEPIDLVFNVVDSQETTDYRVFEKISNYTGGSLEGFERELGFGIGEDFTQSTAEDGLSFGSEARTQFPFELFGDAEEHPFHELSGFYDPTATSGYELDLAEDSMASSGFYGAYGDFFGDWLDNGEVPDGYFWDHDNDPETEDILMATYDEEEGAWIQRREEQDGEAVPIEPTEVSEAELLEDGYYSAAVTDLANLNLNYFVNVGNVTDWSTYEQGVGTFTLRLTPDRAVDVPAPQTAGLLLTGLALVVAGRRRQAGPC</sequence>
<feature type="signal peptide" evidence="1">
    <location>
        <begin position="1"/>
        <end position="23"/>
    </location>
</feature>
<name>A0A0P9ENR6_9GAMM</name>
<evidence type="ECO:0000256" key="1">
    <source>
        <dbReference type="SAM" id="SignalP"/>
    </source>
</evidence>
<dbReference type="OrthoDB" id="7486720at2"/>
<dbReference type="NCBIfam" id="NF033657">
    <property type="entry name" value="choice_anch_F"/>
    <property type="match status" value="1"/>
</dbReference>
<reference evidence="3" key="1">
    <citation type="submission" date="2016-10" db="EMBL/GenBank/DDBJ databases">
        <authorList>
            <person name="Varghese N."/>
        </authorList>
    </citation>
    <scope>NUCLEOTIDE SEQUENCE [LARGE SCALE GENOMIC DNA]</scope>
    <source>
        <strain evidence="3">HL 19</strain>
    </source>
</reference>